<sequence length="210" mass="23420">MFGANKVAWVLFASLLAGCSSTSFKDVKLIPDTLDIAPKSEHDVRHPDWAYGPIETMTTLKGNNGQSRPHVWGSLEDYLVQNGLDYEMVPGDYMMIRLKRKIHFNTGSTAVSSDSFFWLERLANFLSEQHGIDVVIGGHTDNTGTVSFNDNLSDQRAQQVKQALINQQVPRQLIYTRGYGEHVPACSNGDTYGQACNRRVELTLLVANNK</sequence>
<dbReference type="PANTHER" id="PTHR30329">
    <property type="entry name" value="STATOR ELEMENT OF FLAGELLAR MOTOR COMPLEX"/>
    <property type="match status" value="1"/>
</dbReference>
<dbReference type="Pfam" id="PF00691">
    <property type="entry name" value="OmpA"/>
    <property type="match status" value="1"/>
</dbReference>
<dbReference type="InterPro" id="IPR036737">
    <property type="entry name" value="OmpA-like_sf"/>
</dbReference>
<name>A0ABN8DMS4_9VIBR</name>
<evidence type="ECO:0000256" key="5">
    <source>
        <dbReference type="SAM" id="SignalP"/>
    </source>
</evidence>
<evidence type="ECO:0000256" key="1">
    <source>
        <dbReference type="ARBA" id="ARBA00004442"/>
    </source>
</evidence>
<accession>A0ABN8DMS4</accession>
<evidence type="ECO:0000259" key="6">
    <source>
        <dbReference type="PROSITE" id="PS51123"/>
    </source>
</evidence>
<keyword evidence="2 4" id="KW-0472">Membrane</keyword>
<dbReference type="EMBL" id="CAKLCM010000003">
    <property type="protein sequence ID" value="CAH0529573.1"/>
    <property type="molecule type" value="Genomic_DNA"/>
</dbReference>
<dbReference type="CDD" id="cd07185">
    <property type="entry name" value="OmpA_C-like"/>
    <property type="match status" value="1"/>
</dbReference>
<dbReference type="InterPro" id="IPR050330">
    <property type="entry name" value="Bact_OuterMem_StrucFunc"/>
</dbReference>
<proteinExistence type="predicted"/>
<dbReference type="PROSITE" id="PS51257">
    <property type="entry name" value="PROKAR_LIPOPROTEIN"/>
    <property type="match status" value="1"/>
</dbReference>
<gene>
    <name evidence="7" type="primary">pal_4</name>
    <name evidence="7" type="ORF">VHP8226_03328</name>
</gene>
<dbReference type="PRINTS" id="PR01021">
    <property type="entry name" value="OMPADOMAIN"/>
</dbReference>
<evidence type="ECO:0000313" key="7">
    <source>
        <dbReference type="EMBL" id="CAH0529573.1"/>
    </source>
</evidence>
<keyword evidence="7" id="KW-0449">Lipoprotein</keyword>
<organism evidence="7 8">
    <name type="scientific">Vibrio hippocampi</name>
    <dbReference type="NCBI Taxonomy" id="654686"/>
    <lineage>
        <taxon>Bacteria</taxon>
        <taxon>Pseudomonadati</taxon>
        <taxon>Pseudomonadota</taxon>
        <taxon>Gammaproteobacteria</taxon>
        <taxon>Vibrionales</taxon>
        <taxon>Vibrionaceae</taxon>
        <taxon>Vibrio</taxon>
    </lineage>
</organism>
<dbReference type="InterPro" id="IPR006665">
    <property type="entry name" value="OmpA-like"/>
</dbReference>
<feature type="chain" id="PRO_5046575134" evidence="5">
    <location>
        <begin position="26"/>
        <end position="210"/>
    </location>
</feature>
<keyword evidence="5" id="KW-0732">Signal</keyword>
<evidence type="ECO:0000313" key="8">
    <source>
        <dbReference type="Proteomes" id="UP000838160"/>
    </source>
</evidence>
<evidence type="ECO:0000256" key="2">
    <source>
        <dbReference type="ARBA" id="ARBA00023136"/>
    </source>
</evidence>
<feature type="domain" description="OmpA-like" evidence="6">
    <location>
        <begin position="91"/>
        <end position="208"/>
    </location>
</feature>
<dbReference type="PROSITE" id="PS51123">
    <property type="entry name" value="OMPA_2"/>
    <property type="match status" value="1"/>
</dbReference>
<dbReference type="SUPFAM" id="SSF103088">
    <property type="entry name" value="OmpA-like"/>
    <property type="match status" value="1"/>
</dbReference>
<dbReference type="PANTHER" id="PTHR30329:SF21">
    <property type="entry name" value="LIPOPROTEIN YIAD-RELATED"/>
    <property type="match status" value="1"/>
</dbReference>
<keyword evidence="8" id="KW-1185">Reference proteome</keyword>
<dbReference type="Proteomes" id="UP000838160">
    <property type="component" value="Unassembled WGS sequence"/>
</dbReference>
<evidence type="ECO:0000256" key="3">
    <source>
        <dbReference type="ARBA" id="ARBA00023237"/>
    </source>
</evidence>
<evidence type="ECO:0000256" key="4">
    <source>
        <dbReference type="PROSITE-ProRule" id="PRU00473"/>
    </source>
</evidence>
<dbReference type="Gene3D" id="3.30.1330.60">
    <property type="entry name" value="OmpA-like domain"/>
    <property type="match status" value="1"/>
</dbReference>
<comment type="caution">
    <text evidence="7">The sequence shown here is derived from an EMBL/GenBank/DDBJ whole genome shotgun (WGS) entry which is preliminary data.</text>
</comment>
<keyword evidence="3" id="KW-0998">Cell outer membrane</keyword>
<comment type="subcellular location">
    <subcellularLocation>
        <location evidence="1">Cell outer membrane</location>
    </subcellularLocation>
</comment>
<reference evidence="7" key="1">
    <citation type="submission" date="2021-12" db="EMBL/GenBank/DDBJ databases">
        <authorList>
            <person name="Rodrigo-Torres L."/>
            <person name="Arahal R. D."/>
            <person name="Lucena T."/>
        </authorList>
    </citation>
    <scope>NUCLEOTIDE SEQUENCE</scope>
    <source>
        <strain evidence="7">CECT 8226</strain>
    </source>
</reference>
<dbReference type="RefSeq" id="WP_237486159.1">
    <property type="nucleotide sequence ID" value="NZ_CAKLCM010000003.1"/>
</dbReference>
<feature type="signal peptide" evidence="5">
    <location>
        <begin position="1"/>
        <end position="25"/>
    </location>
</feature>
<dbReference type="InterPro" id="IPR006664">
    <property type="entry name" value="OMP_bac"/>
</dbReference>
<protein>
    <submittedName>
        <fullName evidence="7">Peptidoglycan-associated lipoprotein</fullName>
    </submittedName>
</protein>